<feature type="transmembrane region" description="Helical" evidence="1">
    <location>
        <begin position="39"/>
        <end position="57"/>
    </location>
</feature>
<keyword evidence="1" id="KW-0472">Membrane</keyword>
<protein>
    <submittedName>
        <fullName evidence="2">Uncharacterized protein</fullName>
    </submittedName>
</protein>
<gene>
    <name evidence="2" type="ORF">DOS84_16600</name>
</gene>
<dbReference type="AlphaFoldDB" id="A0A2W7TNW6"/>
<organism evidence="2 3">
    <name type="scientific">Flavobacterium aquariorum</name>
    <dbReference type="NCBI Taxonomy" id="2217670"/>
    <lineage>
        <taxon>Bacteria</taxon>
        <taxon>Pseudomonadati</taxon>
        <taxon>Bacteroidota</taxon>
        <taxon>Flavobacteriia</taxon>
        <taxon>Flavobacteriales</taxon>
        <taxon>Flavobacteriaceae</taxon>
        <taxon>Flavobacterium</taxon>
    </lineage>
</organism>
<name>A0A2W7TNW6_9FLAO</name>
<evidence type="ECO:0000256" key="1">
    <source>
        <dbReference type="SAM" id="Phobius"/>
    </source>
</evidence>
<feature type="transmembrane region" description="Helical" evidence="1">
    <location>
        <begin position="190"/>
        <end position="210"/>
    </location>
</feature>
<feature type="transmembrane region" description="Helical" evidence="1">
    <location>
        <begin position="148"/>
        <end position="170"/>
    </location>
</feature>
<keyword evidence="3" id="KW-1185">Reference proteome</keyword>
<comment type="caution">
    <text evidence="2">The sequence shown here is derived from an EMBL/GenBank/DDBJ whole genome shotgun (WGS) entry which is preliminary data.</text>
</comment>
<proteinExistence type="predicted"/>
<keyword evidence="1" id="KW-1133">Transmembrane helix</keyword>
<dbReference type="RefSeq" id="WP_111411228.1">
    <property type="nucleotide sequence ID" value="NZ_QKXH01000012.1"/>
</dbReference>
<reference evidence="2 3" key="1">
    <citation type="submission" date="2018-06" db="EMBL/GenBank/DDBJ databases">
        <title>Flavobacterium sp IMCC34762, genome.</title>
        <authorList>
            <person name="Joung Y."/>
            <person name="Cho J."/>
            <person name="Song J."/>
        </authorList>
    </citation>
    <scope>NUCLEOTIDE SEQUENCE [LARGE SCALE GENOMIC DNA]</scope>
    <source>
        <strain evidence="2 3">IMCC34762</strain>
    </source>
</reference>
<dbReference type="EMBL" id="QKXH01000012">
    <property type="protein sequence ID" value="PZX92163.1"/>
    <property type="molecule type" value="Genomic_DNA"/>
</dbReference>
<sequence>MRKEEKIYKILESKLSTLEMQEKYLNLLNFKIEENRKSMGGLAIIMILLFLAFPLLIQTKISEISVGPFKLLDNTFAISIIPSVFAFCYYKYIMIWVDLSEQKNIYKCLTSKIFDIEYKSYLNIRLRSFSLIDSIENYNNNNQKTTPFGCLVDLIYLPVIIAIILMPYFFEYYCANFLFHKYGINSILNFIFFFSPIVLGLCTISIFFQVGKKDIYEL</sequence>
<feature type="transmembrane region" description="Helical" evidence="1">
    <location>
        <begin position="77"/>
        <end position="97"/>
    </location>
</feature>
<evidence type="ECO:0000313" key="3">
    <source>
        <dbReference type="Proteomes" id="UP000249177"/>
    </source>
</evidence>
<evidence type="ECO:0000313" key="2">
    <source>
        <dbReference type="EMBL" id="PZX92163.1"/>
    </source>
</evidence>
<dbReference type="Proteomes" id="UP000249177">
    <property type="component" value="Unassembled WGS sequence"/>
</dbReference>
<accession>A0A2W7TNW6</accession>
<dbReference type="OrthoDB" id="1365739at2"/>
<keyword evidence="1" id="KW-0812">Transmembrane</keyword>